<name>A0AAV6VVU4_9ARAC</name>
<protein>
    <recommendedName>
        <fullName evidence="4">Secreted protein</fullName>
    </recommendedName>
</protein>
<evidence type="ECO:0008006" key="4">
    <source>
        <dbReference type="Google" id="ProtNLM"/>
    </source>
</evidence>
<organism evidence="2 3">
    <name type="scientific">Oedothorax gibbosus</name>
    <dbReference type="NCBI Taxonomy" id="931172"/>
    <lineage>
        <taxon>Eukaryota</taxon>
        <taxon>Metazoa</taxon>
        <taxon>Ecdysozoa</taxon>
        <taxon>Arthropoda</taxon>
        <taxon>Chelicerata</taxon>
        <taxon>Arachnida</taxon>
        <taxon>Araneae</taxon>
        <taxon>Araneomorphae</taxon>
        <taxon>Entelegynae</taxon>
        <taxon>Araneoidea</taxon>
        <taxon>Linyphiidae</taxon>
        <taxon>Erigoninae</taxon>
        <taxon>Oedothorax</taxon>
    </lineage>
</organism>
<proteinExistence type="predicted"/>
<evidence type="ECO:0000313" key="3">
    <source>
        <dbReference type="Proteomes" id="UP000827092"/>
    </source>
</evidence>
<reference evidence="2 3" key="1">
    <citation type="journal article" date="2022" name="Nat. Ecol. Evol.">
        <title>A masculinizing supergene underlies an exaggerated male reproductive morph in a spider.</title>
        <authorList>
            <person name="Hendrickx F."/>
            <person name="De Corte Z."/>
            <person name="Sonet G."/>
            <person name="Van Belleghem S.M."/>
            <person name="Kostlbacher S."/>
            <person name="Vangestel C."/>
        </authorList>
    </citation>
    <scope>NUCLEOTIDE SEQUENCE [LARGE SCALE GENOMIC DNA]</scope>
    <source>
        <strain evidence="2">W744_W776</strain>
    </source>
</reference>
<dbReference type="Proteomes" id="UP000827092">
    <property type="component" value="Unassembled WGS sequence"/>
</dbReference>
<sequence>MISHCCCCFGYCLLAADLLSLLFHCRVRLGLCVKERGLPGFGGVAGVGECSAGLGDVDNEFESVRDM</sequence>
<dbReference type="EMBL" id="JAFNEN010000014">
    <property type="protein sequence ID" value="KAG8200725.1"/>
    <property type="molecule type" value="Genomic_DNA"/>
</dbReference>
<evidence type="ECO:0000313" key="2">
    <source>
        <dbReference type="EMBL" id="KAG8200725.1"/>
    </source>
</evidence>
<keyword evidence="3" id="KW-1185">Reference proteome</keyword>
<evidence type="ECO:0000256" key="1">
    <source>
        <dbReference type="SAM" id="SignalP"/>
    </source>
</evidence>
<feature type="signal peptide" evidence="1">
    <location>
        <begin position="1"/>
        <end position="32"/>
    </location>
</feature>
<keyword evidence="1" id="KW-0732">Signal</keyword>
<feature type="chain" id="PRO_5043417353" description="Secreted protein" evidence="1">
    <location>
        <begin position="33"/>
        <end position="67"/>
    </location>
</feature>
<comment type="caution">
    <text evidence="2">The sequence shown here is derived from an EMBL/GenBank/DDBJ whole genome shotgun (WGS) entry which is preliminary data.</text>
</comment>
<accession>A0AAV6VVU4</accession>
<dbReference type="AlphaFoldDB" id="A0AAV6VVU4"/>
<gene>
    <name evidence="2" type="ORF">JTE90_022335</name>
</gene>